<proteinExistence type="predicted"/>
<evidence type="ECO:0000313" key="2">
    <source>
        <dbReference type="Proteomes" id="UP001148662"/>
    </source>
</evidence>
<dbReference type="Proteomes" id="UP001148662">
    <property type="component" value="Unassembled WGS sequence"/>
</dbReference>
<dbReference type="EMBL" id="JANHOG010000877">
    <property type="protein sequence ID" value="KAJ3550899.1"/>
    <property type="molecule type" value="Genomic_DNA"/>
</dbReference>
<gene>
    <name evidence="1" type="ORF">NM688_g4973</name>
</gene>
<reference evidence="1" key="1">
    <citation type="submission" date="2022-07" db="EMBL/GenBank/DDBJ databases">
        <title>Genome Sequence of Phlebia brevispora.</title>
        <authorList>
            <person name="Buettner E."/>
        </authorList>
    </citation>
    <scope>NUCLEOTIDE SEQUENCE</scope>
    <source>
        <strain evidence="1">MPL23</strain>
    </source>
</reference>
<accession>A0ACC1T1F2</accession>
<protein>
    <submittedName>
        <fullName evidence="1">Uncharacterized protein</fullName>
    </submittedName>
</protein>
<evidence type="ECO:0000313" key="1">
    <source>
        <dbReference type="EMBL" id="KAJ3550899.1"/>
    </source>
</evidence>
<comment type="caution">
    <text evidence="1">The sequence shown here is derived from an EMBL/GenBank/DDBJ whole genome shotgun (WGS) entry which is preliminary data.</text>
</comment>
<sequence length="580" mass="64226">MTAPDEPVRIATEWFAAYSDALQSGKPEAVAASFLPQGWLRDALTFTWDTRSLEGREKITNYLSETLATAKIHGLKMDDDLYFRPAYFQFGPFQGISFGYSFETPIALGRGFVQLFPEGGGEQWKAQVVSIMLTDLKGHEEQGRTNYEDVVNGRTWGEYRAEYEAKVQSDPYVIVIGAGQVGLQVAARFKQNDIPTLVVERNNRVGDNWRKRYDSLALHTIPEHHQMLYQPLPTNWPKYPPRDRVAGLLETYVTTQELTVWTRSYPVGRPVYSPEAKRWTVVISHDGQEVELHPAHIVLATGTLGAPHIPSYADRDVFKGPVIHSTAYANPTPFKGKDVVVVGSGQSAVDICEDLAKAGISVTMIQRAPTTVSGRDWEMANVVSLSFPKGVPAEVMDFKFASMPRGHLCNMIMSKEAMAVYVAAQADLHAKLRKAGVILNLEKPQAVLWFERMGGYWMDKGSADLFASGDIKVKAGVEPTAYTSTGFRLSDGSELRADAIILATGYLNMREVNKTLFGADVIDKTSAVWGMDEEGEICGSYRPSGYPGLWYASGDFYNARYGSKHLALQIKAIALGLHSQ</sequence>
<name>A0ACC1T1F2_9APHY</name>
<organism evidence="1 2">
    <name type="scientific">Phlebia brevispora</name>
    <dbReference type="NCBI Taxonomy" id="194682"/>
    <lineage>
        <taxon>Eukaryota</taxon>
        <taxon>Fungi</taxon>
        <taxon>Dikarya</taxon>
        <taxon>Basidiomycota</taxon>
        <taxon>Agaricomycotina</taxon>
        <taxon>Agaricomycetes</taxon>
        <taxon>Polyporales</taxon>
        <taxon>Meruliaceae</taxon>
        <taxon>Phlebia</taxon>
    </lineage>
</organism>
<keyword evidence="2" id="KW-1185">Reference proteome</keyword>